<accession>E7GEE5</accession>
<protein>
    <submittedName>
        <fullName evidence="2">Uncharacterized protein</fullName>
    </submittedName>
</protein>
<dbReference type="STRING" id="100884.GCA_000269565_03650"/>
<feature type="region of interest" description="Disordered" evidence="1">
    <location>
        <begin position="1"/>
        <end position="31"/>
    </location>
</feature>
<evidence type="ECO:0000256" key="1">
    <source>
        <dbReference type="SAM" id="MobiDB-lite"/>
    </source>
</evidence>
<dbReference type="AlphaFoldDB" id="E7GEE5"/>
<dbReference type="eggNOG" id="ENOG5033GNB">
    <property type="taxonomic scope" value="Bacteria"/>
</dbReference>
<comment type="caution">
    <text evidence="2">The sequence shown here is derived from an EMBL/GenBank/DDBJ whole genome shotgun (WGS) entry which is preliminary data.</text>
</comment>
<evidence type="ECO:0000313" key="2">
    <source>
        <dbReference type="EMBL" id="EFW03626.1"/>
    </source>
</evidence>
<sequence>MDFNKRENNHAYKLNLGNRTSRSIHSSQSNKRTNWVGDKAFEETSIQYLQNTNIFKDMNIQEIVKDRDRQLRGIDVIAQLYGQDIKVDIKSIASQLPTFCFEISGNINTSQKGWLINPDVETEYYLIVYHEIIGASSYRQGKALMTQDNVAETEAMLINKETLKKEIERHLGDLEVLVDKIRAYEIHQKSAARFNEKGELVKNRNRMNIYPVLSCGLYEQPINIVVRKEVLKELAIMHWIIHDKG</sequence>
<keyword evidence="3" id="KW-1185">Reference proteome</keyword>
<feature type="compositionally biased region" description="Basic and acidic residues" evidence="1">
    <location>
        <begin position="1"/>
        <end position="10"/>
    </location>
</feature>
<dbReference type="GeneID" id="78231402"/>
<gene>
    <name evidence="2" type="ORF">HMPREF9488_03317</name>
</gene>
<evidence type="ECO:0000313" key="3">
    <source>
        <dbReference type="Proteomes" id="UP000003157"/>
    </source>
</evidence>
<dbReference type="RefSeq" id="WP_008790399.1">
    <property type="nucleotide sequence ID" value="NZ_AKCB01000004.1"/>
</dbReference>
<organism evidence="2 3">
    <name type="scientific">Coprobacillus cateniformis</name>
    <dbReference type="NCBI Taxonomy" id="100884"/>
    <lineage>
        <taxon>Bacteria</taxon>
        <taxon>Bacillati</taxon>
        <taxon>Bacillota</taxon>
        <taxon>Erysipelotrichia</taxon>
        <taxon>Erysipelotrichales</taxon>
        <taxon>Coprobacillaceae</taxon>
        <taxon>Coprobacillus</taxon>
    </lineage>
</organism>
<name>E7GEE5_9FIRM</name>
<proteinExistence type="predicted"/>
<reference evidence="2 3" key="1">
    <citation type="submission" date="2010-12" db="EMBL/GenBank/DDBJ databases">
        <title>The Genome Sequence of Coprobacillus sp. strain 29_1.</title>
        <authorList>
            <consortium name="The Broad Institute Genome Sequencing Platform"/>
            <person name="Earl A."/>
            <person name="Ward D."/>
            <person name="Feldgarden M."/>
            <person name="Gevers D."/>
            <person name="Daigneault M."/>
            <person name="Sibley C.D."/>
            <person name="White A."/>
            <person name="Strauss J."/>
            <person name="Allen-Vercoe E."/>
            <person name="Young S.K."/>
            <person name="Zeng Q."/>
            <person name="Gargeya S."/>
            <person name="Fitzgerald M."/>
            <person name="Haas B."/>
            <person name="Abouelleil A."/>
            <person name="Alvarado L."/>
            <person name="Arachchi H.M."/>
            <person name="Berlin A."/>
            <person name="Brown A."/>
            <person name="Chapman S.B."/>
            <person name="Chen Z."/>
            <person name="Dunbar C."/>
            <person name="Freedman E."/>
            <person name="Gearin G."/>
            <person name="Gellesch M."/>
            <person name="Goldberg J."/>
            <person name="Griggs A."/>
            <person name="Gujja S."/>
            <person name="Heilman E."/>
            <person name="Heiman D."/>
            <person name="Howarth C."/>
            <person name="Larson L."/>
            <person name="Lui A."/>
            <person name="MacDonald P.J.P."/>
            <person name="Mehta T."/>
            <person name="Montmayeur A."/>
            <person name="Murphy C."/>
            <person name="Neiman D."/>
            <person name="Pearson M."/>
            <person name="Priest M."/>
            <person name="Roberts A."/>
            <person name="Saif S."/>
            <person name="Shea T."/>
            <person name="Shenoy N."/>
            <person name="Sisk P."/>
            <person name="Stolte C."/>
            <person name="Sykes S."/>
            <person name="White J."/>
            <person name="Yandava C."/>
            <person name="Nusbaum C."/>
            <person name="Birren B."/>
        </authorList>
    </citation>
    <scope>NUCLEOTIDE SEQUENCE [LARGE SCALE GENOMIC DNA]</scope>
    <source>
        <strain evidence="2 3">29_1</strain>
    </source>
</reference>
<dbReference type="EMBL" id="ADKX01000046">
    <property type="protein sequence ID" value="EFW03626.1"/>
    <property type="molecule type" value="Genomic_DNA"/>
</dbReference>
<dbReference type="OrthoDB" id="1999292at2"/>
<feature type="compositionally biased region" description="Polar residues" evidence="1">
    <location>
        <begin position="17"/>
        <end position="31"/>
    </location>
</feature>
<dbReference type="Proteomes" id="UP000003157">
    <property type="component" value="Unassembled WGS sequence"/>
</dbReference>
<dbReference type="HOGENOM" id="CLU_1132100_0_0_9"/>